<keyword evidence="1" id="KW-1133">Transmembrane helix</keyword>
<evidence type="ECO:0000313" key="2">
    <source>
        <dbReference type="EMBL" id="KAJ3112515.1"/>
    </source>
</evidence>
<feature type="transmembrane region" description="Helical" evidence="1">
    <location>
        <begin position="23"/>
        <end position="47"/>
    </location>
</feature>
<evidence type="ECO:0000313" key="3">
    <source>
        <dbReference type="Proteomes" id="UP001211907"/>
    </source>
</evidence>
<dbReference type="Proteomes" id="UP001211907">
    <property type="component" value="Unassembled WGS sequence"/>
</dbReference>
<gene>
    <name evidence="2" type="ORF">HK100_002308</name>
</gene>
<sequence length="205" mass="22989">MLSNVSLAAERYFLLQPQARRQYLIAIYAGFFGIAIVMTVDFLIWPGSDGIHPSSSTGIILWMVLASIDFVCSTLLTTYFYVKTYQFTSHQLTNNPRVVAAFASDDELHRTTTFNPAYLHNICADVDKKVYIQCATLSASLIFCYFPFWVVNIITVSNGGVFPDDPNGISWSIALVLLSVDAIFTPVLVMYFKPEIRAKFLIANK</sequence>
<protein>
    <recommendedName>
        <fullName evidence="4">G protein-coupled receptor</fullName>
    </recommendedName>
</protein>
<dbReference type="EMBL" id="JADGJH010001534">
    <property type="protein sequence ID" value="KAJ3112515.1"/>
    <property type="molecule type" value="Genomic_DNA"/>
</dbReference>
<reference evidence="2" key="1">
    <citation type="submission" date="2020-05" db="EMBL/GenBank/DDBJ databases">
        <title>Phylogenomic resolution of chytrid fungi.</title>
        <authorList>
            <person name="Stajich J.E."/>
            <person name="Amses K."/>
            <person name="Simmons R."/>
            <person name="Seto K."/>
            <person name="Myers J."/>
            <person name="Bonds A."/>
            <person name="Quandt C.A."/>
            <person name="Barry K."/>
            <person name="Liu P."/>
            <person name="Grigoriev I."/>
            <person name="Longcore J.E."/>
            <person name="James T.Y."/>
        </authorList>
    </citation>
    <scope>NUCLEOTIDE SEQUENCE</scope>
    <source>
        <strain evidence="2">JEL0513</strain>
    </source>
</reference>
<keyword evidence="3" id="KW-1185">Reference proteome</keyword>
<comment type="caution">
    <text evidence="2">The sequence shown here is derived from an EMBL/GenBank/DDBJ whole genome shotgun (WGS) entry which is preliminary data.</text>
</comment>
<dbReference type="Gene3D" id="1.20.1070.10">
    <property type="entry name" value="Rhodopsin 7-helix transmembrane proteins"/>
    <property type="match status" value="1"/>
</dbReference>
<keyword evidence="1" id="KW-0472">Membrane</keyword>
<dbReference type="AlphaFoldDB" id="A0AAD5XB71"/>
<feature type="transmembrane region" description="Helical" evidence="1">
    <location>
        <begin position="130"/>
        <end position="149"/>
    </location>
</feature>
<accession>A0AAD5XB71</accession>
<evidence type="ECO:0008006" key="4">
    <source>
        <dbReference type="Google" id="ProtNLM"/>
    </source>
</evidence>
<feature type="transmembrane region" description="Helical" evidence="1">
    <location>
        <begin position="169"/>
        <end position="192"/>
    </location>
</feature>
<evidence type="ECO:0000256" key="1">
    <source>
        <dbReference type="SAM" id="Phobius"/>
    </source>
</evidence>
<organism evidence="2 3">
    <name type="scientific">Physocladia obscura</name>
    <dbReference type="NCBI Taxonomy" id="109957"/>
    <lineage>
        <taxon>Eukaryota</taxon>
        <taxon>Fungi</taxon>
        <taxon>Fungi incertae sedis</taxon>
        <taxon>Chytridiomycota</taxon>
        <taxon>Chytridiomycota incertae sedis</taxon>
        <taxon>Chytridiomycetes</taxon>
        <taxon>Chytridiales</taxon>
        <taxon>Chytriomycetaceae</taxon>
        <taxon>Physocladia</taxon>
    </lineage>
</organism>
<keyword evidence="1" id="KW-0812">Transmembrane</keyword>
<name>A0AAD5XB71_9FUNG</name>
<proteinExistence type="predicted"/>
<feature type="transmembrane region" description="Helical" evidence="1">
    <location>
        <begin position="59"/>
        <end position="82"/>
    </location>
</feature>